<protein>
    <submittedName>
        <fullName evidence="7">YihY/virulence factor BrkB family protein</fullName>
    </submittedName>
</protein>
<evidence type="ECO:0000313" key="7">
    <source>
        <dbReference type="EMBL" id="MFC4308326.1"/>
    </source>
</evidence>
<gene>
    <name evidence="7" type="ORF">ACFPN2_04455</name>
</gene>
<dbReference type="Gene3D" id="1.10.10.10">
    <property type="entry name" value="Winged helix-like DNA-binding domain superfamily/Winged helix DNA-binding domain"/>
    <property type="match status" value="1"/>
</dbReference>
<evidence type="ECO:0000256" key="2">
    <source>
        <dbReference type="ARBA" id="ARBA00022475"/>
    </source>
</evidence>
<evidence type="ECO:0000256" key="6">
    <source>
        <dbReference type="SAM" id="Phobius"/>
    </source>
</evidence>
<feature type="transmembrane region" description="Helical" evidence="6">
    <location>
        <begin position="238"/>
        <end position="260"/>
    </location>
</feature>
<organism evidence="7 8">
    <name type="scientific">Steroidobacter flavus</name>
    <dbReference type="NCBI Taxonomy" id="1842136"/>
    <lineage>
        <taxon>Bacteria</taxon>
        <taxon>Pseudomonadati</taxon>
        <taxon>Pseudomonadota</taxon>
        <taxon>Gammaproteobacteria</taxon>
        <taxon>Steroidobacterales</taxon>
        <taxon>Steroidobacteraceae</taxon>
        <taxon>Steroidobacter</taxon>
    </lineage>
</organism>
<proteinExistence type="predicted"/>
<dbReference type="PANTHER" id="PTHR30213">
    <property type="entry name" value="INNER MEMBRANE PROTEIN YHJD"/>
    <property type="match status" value="1"/>
</dbReference>
<dbReference type="RefSeq" id="WP_380595427.1">
    <property type="nucleotide sequence ID" value="NZ_JBHSDU010000002.1"/>
</dbReference>
<feature type="transmembrane region" description="Helical" evidence="6">
    <location>
        <begin position="117"/>
        <end position="135"/>
    </location>
</feature>
<feature type="transmembrane region" description="Helical" evidence="6">
    <location>
        <begin position="266"/>
        <end position="299"/>
    </location>
</feature>
<comment type="subcellular location">
    <subcellularLocation>
        <location evidence="1">Cell membrane</location>
        <topology evidence="1">Multi-pass membrane protein</topology>
    </subcellularLocation>
</comment>
<evidence type="ECO:0000313" key="8">
    <source>
        <dbReference type="Proteomes" id="UP001595904"/>
    </source>
</evidence>
<dbReference type="NCBIfam" id="TIGR00765">
    <property type="entry name" value="yihY_not_rbn"/>
    <property type="match status" value="1"/>
</dbReference>
<keyword evidence="4 6" id="KW-1133">Transmembrane helix</keyword>
<sequence length="460" mass="51299">MSRSSSMIAPLLARLEHWLFEPPESIIGRPLWKLTRILRYPYALIRDIALGELTLRAMSLVYTTLLSIVPIIALSFSVLKGLGYHRELEPVLYSFLEPLGDRAYEITQQVMAFVDNVRGGVLGSIGLIFLLYTLITTVQKVEESFNFVWRVEQPRSIGRRFSEYLSVMVVGPAVIVAALGVIATIGSTTFVETLSHYRPFDTVLLILGRITPYLLVSGVFTFMYAFVPNTKVRLRAALIGGVAAGAAWAFSGMVMAQFVSRASTTMVIYAGFAIVIVALMWLYISWLILLLGAQLSFYIQNPQYLRPGRGVIALNSSMRERVALSIMYLIVNDYRTAQHRWTSNRLAEHLDLPGAALTPIMDALEYRKLLLVAEDDSWVPARDPHTIELNDVLDAVRHDTAGPRLSKCRDIAPAVEAARIAEQALQNSLKGRTVAELVKETNVVQHTHGHHVPNQHASNQ</sequence>
<dbReference type="EMBL" id="JBHSDU010000002">
    <property type="protein sequence ID" value="MFC4308326.1"/>
    <property type="molecule type" value="Genomic_DNA"/>
</dbReference>
<evidence type="ECO:0000256" key="4">
    <source>
        <dbReference type="ARBA" id="ARBA00022989"/>
    </source>
</evidence>
<reference evidence="8" key="1">
    <citation type="journal article" date="2019" name="Int. J. Syst. Evol. Microbiol.">
        <title>The Global Catalogue of Microorganisms (GCM) 10K type strain sequencing project: providing services to taxonomists for standard genome sequencing and annotation.</title>
        <authorList>
            <consortium name="The Broad Institute Genomics Platform"/>
            <consortium name="The Broad Institute Genome Sequencing Center for Infectious Disease"/>
            <person name="Wu L."/>
            <person name="Ma J."/>
        </authorList>
    </citation>
    <scope>NUCLEOTIDE SEQUENCE [LARGE SCALE GENOMIC DNA]</scope>
    <source>
        <strain evidence="8">CGMCC 1.10759</strain>
    </source>
</reference>
<feature type="transmembrane region" description="Helical" evidence="6">
    <location>
        <begin position="206"/>
        <end position="226"/>
    </location>
</feature>
<keyword evidence="5 6" id="KW-0472">Membrane</keyword>
<evidence type="ECO:0000256" key="5">
    <source>
        <dbReference type="ARBA" id="ARBA00023136"/>
    </source>
</evidence>
<dbReference type="Proteomes" id="UP001595904">
    <property type="component" value="Unassembled WGS sequence"/>
</dbReference>
<feature type="transmembrane region" description="Helical" evidence="6">
    <location>
        <begin position="60"/>
        <end position="79"/>
    </location>
</feature>
<keyword evidence="3 6" id="KW-0812">Transmembrane</keyword>
<comment type="caution">
    <text evidence="7">The sequence shown here is derived from an EMBL/GenBank/DDBJ whole genome shotgun (WGS) entry which is preliminary data.</text>
</comment>
<dbReference type="Pfam" id="PF03631">
    <property type="entry name" value="Virul_fac_BrkB"/>
    <property type="match status" value="1"/>
</dbReference>
<name>A0ABV8SL46_9GAMM</name>
<dbReference type="InterPro" id="IPR017039">
    <property type="entry name" value="Virul_fac_BrkB"/>
</dbReference>
<dbReference type="PANTHER" id="PTHR30213:SF0">
    <property type="entry name" value="UPF0761 MEMBRANE PROTEIN YIHY"/>
    <property type="match status" value="1"/>
</dbReference>
<accession>A0ABV8SL46</accession>
<evidence type="ECO:0000256" key="1">
    <source>
        <dbReference type="ARBA" id="ARBA00004651"/>
    </source>
</evidence>
<dbReference type="InterPro" id="IPR036388">
    <property type="entry name" value="WH-like_DNA-bd_sf"/>
</dbReference>
<keyword evidence="8" id="KW-1185">Reference proteome</keyword>
<evidence type="ECO:0000256" key="3">
    <source>
        <dbReference type="ARBA" id="ARBA00022692"/>
    </source>
</evidence>
<keyword evidence="2" id="KW-1003">Cell membrane</keyword>
<feature type="transmembrane region" description="Helical" evidence="6">
    <location>
        <begin position="164"/>
        <end position="186"/>
    </location>
</feature>